<dbReference type="GO" id="GO:0050385">
    <property type="term" value="F:ureidoglycolate lyase activity"/>
    <property type="evidence" value="ECO:0007669"/>
    <property type="project" value="UniProtKB-EC"/>
</dbReference>
<name>A0A1Y5TY23_9PROT</name>
<dbReference type="Pfam" id="PF01557">
    <property type="entry name" value="FAA_hydrolase"/>
    <property type="match status" value="1"/>
</dbReference>
<reference evidence="2 3" key="1">
    <citation type="submission" date="2017-03" db="EMBL/GenBank/DDBJ databases">
        <authorList>
            <person name="Afonso C.L."/>
            <person name="Miller P.J."/>
            <person name="Scott M.A."/>
            <person name="Spackman E."/>
            <person name="Goraichik I."/>
            <person name="Dimitrov K.M."/>
            <person name="Suarez D.L."/>
            <person name="Swayne D.E."/>
        </authorList>
    </citation>
    <scope>NUCLEOTIDE SEQUENCE [LARGE SCALE GENOMIC DNA]</scope>
    <source>
        <strain evidence="2 3">CECT 7691</strain>
    </source>
</reference>
<organism evidence="2 3">
    <name type="scientific">Oceanibacterium hippocampi</name>
    <dbReference type="NCBI Taxonomy" id="745714"/>
    <lineage>
        <taxon>Bacteria</taxon>
        <taxon>Pseudomonadati</taxon>
        <taxon>Pseudomonadota</taxon>
        <taxon>Alphaproteobacteria</taxon>
        <taxon>Sneathiellales</taxon>
        <taxon>Sneathiellaceae</taxon>
        <taxon>Oceanibacterium</taxon>
    </lineage>
</organism>
<dbReference type="InParanoid" id="A0A1Y5TY23"/>
<accession>A0A1Y5TY23</accession>
<evidence type="ECO:0000259" key="1">
    <source>
        <dbReference type="Pfam" id="PF01557"/>
    </source>
</evidence>
<keyword evidence="3" id="KW-1185">Reference proteome</keyword>
<dbReference type="Gene3D" id="3.90.850.10">
    <property type="entry name" value="Fumarylacetoacetase-like, C-terminal domain"/>
    <property type="match status" value="1"/>
</dbReference>
<protein>
    <submittedName>
        <fullName evidence="2">Ureidoglycolate lyase</fullName>
        <ecNumber evidence="2">4.3.2.3</ecNumber>
    </submittedName>
</protein>
<dbReference type="EMBL" id="FWFR01000004">
    <property type="protein sequence ID" value="SLN76305.1"/>
    <property type="molecule type" value="Genomic_DNA"/>
</dbReference>
<dbReference type="InterPro" id="IPR036663">
    <property type="entry name" value="Fumarylacetoacetase_C_sf"/>
</dbReference>
<proteinExistence type="predicted"/>
<gene>
    <name evidence="2" type="ORF">OCH7691_04096</name>
</gene>
<dbReference type="RefSeq" id="WP_085885412.1">
    <property type="nucleotide sequence ID" value="NZ_FWFR01000004.1"/>
</dbReference>
<evidence type="ECO:0000313" key="3">
    <source>
        <dbReference type="Proteomes" id="UP000193200"/>
    </source>
</evidence>
<evidence type="ECO:0000313" key="2">
    <source>
        <dbReference type="EMBL" id="SLN76305.1"/>
    </source>
</evidence>
<dbReference type="PANTHER" id="PTHR43211:SF1">
    <property type="entry name" value="BLL6422 PROTEIN"/>
    <property type="match status" value="1"/>
</dbReference>
<dbReference type="AlphaFoldDB" id="A0A1Y5TY23"/>
<dbReference type="Proteomes" id="UP000193200">
    <property type="component" value="Unassembled WGS sequence"/>
</dbReference>
<dbReference type="InterPro" id="IPR011234">
    <property type="entry name" value="Fumarylacetoacetase-like_C"/>
</dbReference>
<feature type="domain" description="Fumarylacetoacetase-like C-terminal" evidence="1">
    <location>
        <begin position="116"/>
        <end position="312"/>
    </location>
</feature>
<keyword evidence="2" id="KW-0456">Lyase</keyword>
<dbReference type="SUPFAM" id="SSF56529">
    <property type="entry name" value="FAH"/>
    <property type="match status" value="1"/>
</dbReference>
<sequence length="315" mass="33667">MKLCTFQSRNDSNGPARVGLVLAGEAEVLDLAAAEAATGATASGHFASMLALIDGGEAALAGCRALAEAPRASAVLPLDGLRLLAPIPEPRQIRDCLVFEEHLQNCLVTAEKMTGQKGAIPPVWYEQPIYYKANRFSVVGPGHDVVWPAYSSIMDYELELACVIGRTGVDIPAERSAEHIFGYTIFNDCSARDAQLREMAGQLGPAKGKDFDTGNVFGPWIVTADEIGDPYALAMEVRVNGERRGGGNSRAMQHRFDAILAHISASETIHAGEIVCSGTVGTGCGLEIGRFPEAGDVVTLEIEKIGILENRFVRR</sequence>
<dbReference type="OrthoDB" id="5197601at2"/>
<dbReference type="PANTHER" id="PTHR43211">
    <property type="entry name" value="FUMARYLACETOACETATE HYDROLASE"/>
    <property type="match status" value="1"/>
</dbReference>
<dbReference type="EC" id="4.3.2.3" evidence="2"/>